<reference evidence="2 3" key="1">
    <citation type="submission" date="2017-12" db="EMBL/GenBank/DDBJ databases">
        <title>Comparative genomics of Botrytis spp.</title>
        <authorList>
            <person name="Valero-Jimenez C.A."/>
            <person name="Tapia P."/>
            <person name="Veloso J."/>
            <person name="Silva-Moreno E."/>
            <person name="Staats M."/>
            <person name="Valdes J.H."/>
            <person name="Van Kan J.A.L."/>
        </authorList>
    </citation>
    <scope>NUCLEOTIDE SEQUENCE [LARGE SCALE GENOMIC DNA]</scope>
    <source>
        <strain evidence="2 3">MUCL11595</strain>
    </source>
</reference>
<organism evidence="2 3">
    <name type="scientific">Botryotinia convoluta</name>
    <dbReference type="NCBI Taxonomy" id="54673"/>
    <lineage>
        <taxon>Eukaryota</taxon>
        <taxon>Fungi</taxon>
        <taxon>Dikarya</taxon>
        <taxon>Ascomycota</taxon>
        <taxon>Pezizomycotina</taxon>
        <taxon>Leotiomycetes</taxon>
        <taxon>Helotiales</taxon>
        <taxon>Sclerotiniaceae</taxon>
        <taxon>Botryotinia</taxon>
    </lineage>
</organism>
<dbReference type="EMBL" id="PQXN01000073">
    <property type="protein sequence ID" value="TGO56783.1"/>
    <property type="molecule type" value="Genomic_DNA"/>
</dbReference>
<protein>
    <submittedName>
        <fullName evidence="2">Uncharacterized protein</fullName>
    </submittedName>
</protein>
<evidence type="ECO:0000256" key="1">
    <source>
        <dbReference type="SAM" id="MobiDB-lite"/>
    </source>
</evidence>
<dbReference type="Proteomes" id="UP000297527">
    <property type="component" value="Unassembled WGS sequence"/>
</dbReference>
<evidence type="ECO:0000313" key="3">
    <source>
        <dbReference type="Proteomes" id="UP000297527"/>
    </source>
</evidence>
<comment type="caution">
    <text evidence="2">The sequence shown here is derived from an EMBL/GenBank/DDBJ whole genome shotgun (WGS) entry which is preliminary data.</text>
</comment>
<sequence>MSEITSNGTKKRRLTTNSCERDAAIIDLPNETLPPKAPGRSATSVAQAAQPIENARLGFKTEAGSPIVIDLTDDDDNTAFPVKLEHGLNAVVDLYNA</sequence>
<proteinExistence type="predicted"/>
<dbReference type="AlphaFoldDB" id="A0A4Z1IJG1"/>
<feature type="region of interest" description="Disordered" evidence="1">
    <location>
        <begin position="23"/>
        <end position="47"/>
    </location>
</feature>
<accession>A0A4Z1IJG1</accession>
<keyword evidence="3" id="KW-1185">Reference proteome</keyword>
<name>A0A4Z1IJG1_9HELO</name>
<dbReference type="OrthoDB" id="5427977at2759"/>
<evidence type="ECO:0000313" key="2">
    <source>
        <dbReference type="EMBL" id="TGO56783.1"/>
    </source>
</evidence>
<gene>
    <name evidence="2" type="ORF">BCON_0073g00170</name>
</gene>